<keyword evidence="3" id="KW-1185">Reference proteome</keyword>
<dbReference type="EMBL" id="CP027665">
    <property type="protein sequence ID" value="AVO38257.2"/>
    <property type="molecule type" value="Genomic_DNA"/>
</dbReference>
<gene>
    <name evidence="2" type="ORF">C6Y53_11505</name>
</gene>
<keyword evidence="1" id="KW-0732">Signal</keyword>
<reference evidence="3" key="1">
    <citation type="submission" date="2018-03" db="EMBL/GenBank/DDBJ databases">
        <title>Genomic analysis of the strain SH-1 isolated from shrimp intestine.</title>
        <authorList>
            <person name="Kim Y.-S."/>
            <person name="Kim S.-E."/>
            <person name="Kim K.-H."/>
        </authorList>
    </citation>
    <scope>NUCLEOTIDE SEQUENCE [LARGE SCALE GENOMIC DNA]</scope>
    <source>
        <strain evidence="3">SH-1</strain>
    </source>
</reference>
<feature type="chain" id="PRO_5022945722" description="DUF2946 domain-containing protein" evidence="1">
    <location>
        <begin position="27"/>
        <end position="121"/>
    </location>
</feature>
<feature type="signal peptide" evidence="1">
    <location>
        <begin position="1"/>
        <end position="26"/>
    </location>
</feature>
<evidence type="ECO:0000313" key="3">
    <source>
        <dbReference type="Proteomes" id="UP000237655"/>
    </source>
</evidence>
<proteinExistence type="predicted"/>
<name>A0A2S0MQZ3_9RHOB</name>
<evidence type="ECO:0000256" key="1">
    <source>
        <dbReference type="SAM" id="SignalP"/>
    </source>
</evidence>
<protein>
    <recommendedName>
        <fullName evidence="4">DUF2946 domain-containing protein</fullName>
    </recommendedName>
</protein>
<dbReference type="KEGG" id="thas:C6Y53_11505"/>
<sequence>MCKRILHGIRAVGLVALLSVALVATAYAHRIPNASDIAIEAYVLAGGDIANICGDPGSDNTVAHPDCPACRIAGSVLLPDAPQSMTDIDFVFVATVVAPRERRAILTVLDPARGMRAPPLA</sequence>
<dbReference type="AlphaFoldDB" id="A0A2S0MQZ3"/>
<evidence type="ECO:0000313" key="2">
    <source>
        <dbReference type="EMBL" id="AVO38257.2"/>
    </source>
</evidence>
<dbReference type="Proteomes" id="UP000237655">
    <property type="component" value="Chromosome"/>
</dbReference>
<organism evidence="2 3">
    <name type="scientific">Pukyongiella litopenaei</name>
    <dbReference type="NCBI Taxonomy" id="2605946"/>
    <lineage>
        <taxon>Bacteria</taxon>
        <taxon>Pseudomonadati</taxon>
        <taxon>Pseudomonadota</taxon>
        <taxon>Alphaproteobacteria</taxon>
        <taxon>Rhodobacterales</taxon>
        <taxon>Paracoccaceae</taxon>
        <taxon>Pukyongiella</taxon>
    </lineage>
</organism>
<accession>A0A2S0MQZ3</accession>
<evidence type="ECO:0008006" key="4">
    <source>
        <dbReference type="Google" id="ProtNLM"/>
    </source>
</evidence>